<name>A0A511TDP2_MYXFU</name>
<evidence type="ECO:0000313" key="5">
    <source>
        <dbReference type="EMBL" id="SEU39652.1"/>
    </source>
</evidence>
<evidence type="ECO:0000313" key="7">
    <source>
        <dbReference type="Proteomes" id="UP000321514"/>
    </source>
</evidence>
<gene>
    <name evidence="4" type="primary">egtD</name>
    <name evidence="4" type="ORF">MFU01_63350</name>
    <name evidence="5" type="ORF">SAMN05443572_114146</name>
</gene>
<dbReference type="PANTHER" id="PTHR43397">
    <property type="entry name" value="ERGOTHIONEINE BIOSYNTHESIS PROTEIN 1"/>
    <property type="match status" value="1"/>
</dbReference>
<dbReference type="InterPro" id="IPR032888">
    <property type="entry name" value="EgtD_Actinobacteria"/>
</dbReference>
<dbReference type="HAMAP" id="MF_02037">
    <property type="entry name" value="EgtD"/>
    <property type="match status" value="1"/>
</dbReference>
<proteinExistence type="inferred from homology"/>
<dbReference type="STRING" id="1334629.MFUL124B02_43145"/>
<dbReference type="GO" id="GO:0032259">
    <property type="term" value="P:methylation"/>
    <property type="evidence" value="ECO:0007669"/>
    <property type="project" value="UniProtKB-KW"/>
</dbReference>
<keyword evidence="6" id="KW-1185">Reference proteome</keyword>
<dbReference type="GO" id="GO:0008276">
    <property type="term" value="F:protein methyltransferase activity"/>
    <property type="evidence" value="ECO:0007669"/>
    <property type="project" value="InterPro"/>
</dbReference>
<dbReference type="InterPro" id="IPR051128">
    <property type="entry name" value="EgtD_Methyltrsf_superfamily"/>
</dbReference>
<evidence type="ECO:0000259" key="3">
    <source>
        <dbReference type="Pfam" id="PF10017"/>
    </source>
</evidence>
<dbReference type="PANTHER" id="PTHR43397:SF1">
    <property type="entry name" value="ERGOTHIONEINE BIOSYNTHESIS PROTEIN 1"/>
    <property type="match status" value="1"/>
</dbReference>
<evidence type="ECO:0000313" key="4">
    <source>
        <dbReference type="EMBL" id="GEN11298.1"/>
    </source>
</evidence>
<dbReference type="InterPro" id="IPR029063">
    <property type="entry name" value="SAM-dependent_MTases_sf"/>
</dbReference>
<dbReference type="InterPro" id="IPR019257">
    <property type="entry name" value="MeTrfase_dom"/>
</dbReference>
<keyword evidence="2 4" id="KW-0808">Transferase</keyword>
<dbReference type="EMBL" id="BJXR01000046">
    <property type="protein sequence ID" value="GEN11298.1"/>
    <property type="molecule type" value="Genomic_DNA"/>
</dbReference>
<dbReference type="GO" id="GO:0052699">
    <property type="term" value="P:ergothioneine biosynthetic process"/>
    <property type="evidence" value="ECO:0007669"/>
    <property type="project" value="InterPro"/>
</dbReference>
<dbReference type="AlphaFoldDB" id="A0A511TDP2"/>
<dbReference type="Gene3D" id="3.40.50.150">
    <property type="entry name" value="Vaccinia Virus protein VP39"/>
    <property type="match status" value="2"/>
</dbReference>
<sequence>MSSMVEAVETTTLEEKPNGFPGVKVEVYVRPGDARRALKQEVLQGLCNTPKELSPKWLYDERGSQLFDDITRLPEYYPTRREREILLAHAGDVARLSGATTLIELGSGTSEKTRLLLDAMEEAGQLSRFVPFDVSESFLRRAAGTLAREYPGISVHAVVGDFEHHLNRLPQGGRRLVAFLGGTIGNLKPAQRARFLAELSSGLRPGDGLLLGTDLIKDRERLYAAYNDSAGVTAEFNRNVLNVLNRELGADFDPNGFEHFAPFDEHNSWVEMRLVSRREQTVWMQSLKRRVDFAAGEVLRTEVSCKFEQQRVEAELDAAGLGLAAWWTDEAGDFALSLALKRG</sequence>
<evidence type="ECO:0000256" key="1">
    <source>
        <dbReference type="ARBA" id="ARBA00022603"/>
    </source>
</evidence>
<comment type="caution">
    <text evidence="4">The sequence shown here is derived from an EMBL/GenBank/DDBJ whole genome shotgun (WGS) entry which is preliminary data.</text>
</comment>
<accession>A0A511TDP2</accession>
<dbReference type="SUPFAM" id="SSF53335">
    <property type="entry name" value="S-adenosyl-L-methionine-dependent methyltransferases"/>
    <property type="match status" value="1"/>
</dbReference>
<feature type="domain" description="Histidine-specific methyltransferase SAM-dependent" evidence="3">
    <location>
        <begin position="39"/>
        <end position="339"/>
    </location>
</feature>
<evidence type="ECO:0000313" key="6">
    <source>
        <dbReference type="Proteomes" id="UP000183760"/>
    </source>
</evidence>
<dbReference type="InterPro" id="IPR017804">
    <property type="entry name" value="MeTrfase_EgtD-like"/>
</dbReference>
<dbReference type="EMBL" id="FOIB01000014">
    <property type="protein sequence ID" value="SEU39652.1"/>
    <property type="molecule type" value="Genomic_DNA"/>
</dbReference>
<organism evidence="4 7">
    <name type="scientific">Myxococcus fulvus</name>
    <dbReference type="NCBI Taxonomy" id="33"/>
    <lineage>
        <taxon>Bacteria</taxon>
        <taxon>Pseudomonadati</taxon>
        <taxon>Myxococcota</taxon>
        <taxon>Myxococcia</taxon>
        <taxon>Myxococcales</taxon>
        <taxon>Cystobacterineae</taxon>
        <taxon>Myxococcaceae</taxon>
        <taxon>Myxococcus</taxon>
    </lineage>
</organism>
<dbReference type="NCBIfam" id="TIGR03438">
    <property type="entry name" value="egtD_ergothio"/>
    <property type="match status" value="1"/>
</dbReference>
<dbReference type="Proteomes" id="UP000321514">
    <property type="component" value="Unassembled WGS sequence"/>
</dbReference>
<protein>
    <submittedName>
        <fullName evidence="4">Histidine N-alpha-methyltransferase</fullName>
    </submittedName>
    <submittedName>
        <fullName evidence="5">L-histidine Nalpha-methyltransferase</fullName>
    </submittedName>
</protein>
<dbReference type="Pfam" id="PF10017">
    <property type="entry name" value="Methyltransf_33"/>
    <property type="match status" value="1"/>
</dbReference>
<reference evidence="4 7" key="2">
    <citation type="submission" date="2019-07" db="EMBL/GenBank/DDBJ databases">
        <title>Whole genome shotgun sequence of Myxococcus fulvus NBRC 100333.</title>
        <authorList>
            <person name="Hosoyama A."/>
            <person name="Uohara A."/>
            <person name="Ohji S."/>
            <person name="Ichikawa N."/>
        </authorList>
    </citation>
    <scope>NUCLEOTIDE SEQUENCE [LARGE SCALE GENOMIC DNA]</scope>
    <source>
        <strain evidence="4 7">NBRC 100333</strain>
    </source>
</reference>
<evidence type="ECO:0000256" key="2">
    <source>
        <dbReference type="ARBA" id="ARBA00022679"/>
    </source>
</evidence>
<dbReference type="InterPro" id="IPR035094">
    <property type="entry name" value="EgtD"/>
</dbReference>
<reference evidence="5 6" key="1">
    <citation type="submission" date="2016-10" db="EMBL/GenBank/DDBJ databases">
        <authorList>
            <person name="Varghese N."/>
            <person name="Submissions S."/>
        </authorList>
    </citation>
    <scope>NUCLEOTIDE SEQUENCE [LARGE SCALE GENOMIC DNA]</scope>
    <source>
        <strain evidence="5 6">DSM 16525</strain>
    </source>
</reference>
<dbReference type="Proteomes" id="UP000183760">
    <property type="component" value="Unassembled WGS sequence"/>
</dbReference>
<keyword evidence="1 4" id="KW-0489">Methyltransferase</keyword>
<dbReference type="PIRSF" id="PIRSF018005">
    <property type="entry name" value="UCP018005"/>
    <property type="match status" value="1"/>
</dbReference>